<feature type="region of interest" description="Disordered" evidence="2">
    <location>
        <begin position="301"/>
        <end position="408"/>
    </location>
</feature>
<feature type="domain" description="Peptidase A2" evidence="3">
    <location>
        <begin position="190"/>
        <end position="205"/>
    </location>
</feature>
<dbReference type="Gene3D" id="2.40.70.10">
    <property type="entry name" value="Acid Proteases"/>
    <property type="match status" value="1"/>
</dbReference>
<dbReference type="GO" id="GO:0004190">
    <property type="term" value="F:aspartic-type endopeptidase activity"/>
    <property type="evidence" value="ECO:0007669"/>
    <property type="project" value="InterPro"/>
</dbReference>
<dbReference type="EMBL" id="BSXT01004184">
    <property type="protein sequence ID" value="GMF57059.1"/>
    <property type="molecule type" value="Genomic_DNA"/>
</dbReference>
<dbReference type="SUPFAM" id="SSF50630">
    <property type="entry name" value="Acid proteases"/>
    <property type="match status" value="1"/>
</dbReference>
<dbReference type="GO" id="GO:0006508">
    <property type="term" value="P:proteolysis"/>
    <property type="evidence" value="ECO:0007669"/>
    <property type="project" value="InterPro"/>
</dbReference>
<dbReference type="Pfam" id="PF13650">
    <property type="entry name" value="Asp_protease_2"/>
    <property type="match status" value="1"/>
</dbReference>
<evidence type="ECO:0000313" key="5">
    <source>
        <dbReference type="Proteomes" id="UP001165121"/>
    </source>
</evidence>
<dbReference type="InterPro" id="IPR021109">
    <property type="entry name" value="Peptidase_aspartic_dom_sf"/>
</dbReference>
<feature type="region of interest" description="Disordered" evidence="2">
    <location>
        <begin position="29"/>
        <end position="58"/>
    </location>
</feature>
<dbReference type="InterPro" id="IPR001995">
    <property type="entry name" value="Peptidase_A2_cat"/>
</dbReference>
<evidence type="ECO:0000259" key="3">
    <source>
        <dbReference type="PROSITE" id="PS50175"/>
    </source>
</evidence>
<gene>
    <name evidence="4" type="ORF">Pfra01_002432000</name>
</gene>
<protein>
    <submittedName>
        <fullName evidence="4">Unnamed protein product</fullName>
    </submittedName>
</protein>
<feature type="compositionally biased region" description="Polar residues" evidence="2">
    <location>
        <begin position="329"/>
        <end position="345"/>
    </location>
</feature>
<name>A0A9W6Y930_9STRA</name>
<feature type="compositionally biased region" description="Basic and acidic residues" evidence="2">
    <location>
        <begin position="29"/>
        <end position="39"/>
    </location>
</feature>
<dbReference type="CDD" id="cd00303">
    <property type="entry name" value="retropepsin_like"/>
    <property type="match status" value="1"/>
</dbReference>
<organism evidence="4 5">
    <name type="scientific">Phytophthora fragariaefolia</name>
    <dbReference type="NCBI Taxonomy" id="1490495"/>
    <lineage>
        <taxon>Eukaryota</taxon>
        <taxon>Sar</taxon>
        <taxon>Stramenopiles</taxon>
        <taxon>Oomycota</taxon>
        <taxon>Peronosporomycetes</taxon>
        <taxon>Peronosporales</taxon>
        <taxon>Peronosporaceae</taxon>
        <taxon>Phytophthora</taxon>
    </lineage>
</organism>
<dbReference type="AlphaFoldDB" id="A0A9W6Y930"/>
<keyword evidence="1" id="KW-0378">Hydrolase</keyword>
<comment type="caution">
    <text evidence="4">The sequence shown here is derived from an EMBL/GenBank/DDBJ whole genome shotgun (WGS) entry which is preliminary data.</text>
</comment>
<dbReference type="PROSITE" id="PS50175">
    <property type="entry name" value="ASP_PROT_RETROV"/>
    <property type="match status" value="1"/>
</dbReference>
<evidence type="ECO:0000256" key="2">
    <source>
        <dbReference type="SAM" id="MobiDB-lite"/>
    </source>
</evidence>
<dbReference type="Proteomes" id="UP001165121">
    <property type="component" value="Unassembled WGS sequence"/>
</dbReference>
<reference evidence="4" key="1">
    <citation type="submission" date="2023-04" db="EMBL/GenBank/DDBJ databases">
        <title>Phytophthora fragariaefolia NBRC 109709.</title>
        <authorList>
            <person name="Ichikawa N."/>
            <person name="Sato H."/>
            <person name="Tonouchi N."/>
        </authorList>
    </citation>
    <scope>NUCLEOTIDE SEQUENCE</scope>
    <source>
        <strain evidence="4">NBRC 109709</strain>
    </source>
</reference>
<sequence>MWRFDRQMTISREAIRLIRITDEHDRHVAAADDSERRSEPIGTYSMSENSGRRGDFPNRGLDRLAPIGLPQLASPPVDADCVYAFVAESKWLKTQRREEANEVKTMEIEKERNGSFGGGEIDERKYHEWNDDRSEGLVLSIARKTWHEYEPKDAIKLLSGERLGWRSAQKFDKQVRMRTVVQGTVKDAHTRILLDTGANVSVISELFAKQLRLREIRDHGRCMEIQGFIKGTMATTKRALAKVTLRWNRVYEYELWVMDHGAGVDVALGAYFMIPAGVRLDFFHATTRLPDDVEIPLIKTQRMADTREEDPHVPDGHTEDEGEIYQRWLTAQPSAEESESYTTPTKILRRPSESSEGSEFDGDGRTDCATATTEPPTEMESVVAHQEVLHPKPTECSDWCPRARNRLN</sequence>
<keyword evidence="5" id="KW-1185">Reference proteome</keyword>
<proteinExistence type="predicted"/>
<accession>A0A9W6Y930</accession>
<feature type="compositionally biased region" description="Basic and acidic residues" evidence="2">
    <location>
        <begin position="302"/>
        <end position="319"/>
    </location>
</feature>
<evidence type="ECO:0000313" key="4">
    <source>
        <dbReference type="EMBL" id="GMF57059.1"/>
    </source>
</evidence>
<feature type="compositionally biased region" description="Low complexity" evidence="2">
    <location>
        <begin position="369"/>
        <end position="378"/>
    </location>
</feature>
<evidence type="ECO:0000256" key="1">
    <source>
        <dbReference type="ARBA" id="ARBA00022801"/>
    </source>
</evidence>